<organism evidence="6 7">
    <name type="scientific">Thalassococcus profundi</name>
    <dbReference type="NCBI Taxonomy" id="2282382"/>
    <lineage>
        <taxon>Bacteria</taxon>
        <taxon>Pseudomonadati</taxon>
        <taxon>Pseudomonadota</taxon>
        <taxon>Alphaproteobacteria</taxon>
        <taxon>Rhodobacterales</taxon>
        <taxon>Roseobacteraceae</taxon>
        <taxon>Thalassococcus</taxon>
    </lineage>
</organism>
<evidence type="ECO:0000256" key="4">
    <source>
        <dbReference type="SAM" id="SignalP"/>
    </source>
</evidence>
<comment type="subcellular location">
    <subcellularLocation>
        <location evidence="1">Membrane</location>
    </subcellularLocation>
</comment>
<keyword evidence="2" id="KW-0812">Transmembrane</keyword>
<evidence type="ECO:0000256" key="2">
    <source>
        <dbReference type="ARBA" id="ARBA00022452"/>
    </source>
</evidence>
<dbReference type="Proteomes" id="UP000253977">
    <property type="component" value="Unassembled WGS sequence"/>
</dbReference>
<feature type="domain" description="Bacterial surface antigen (D15)" evidence="5">
    <location>
        <begin position="330"/>
        <end position="604"/>
    </location>
</feature>
<feature type="chain" id="PRO_5017025835" evidence="4">
    <location>
        <begin position="28"/>
        <end position="604"/>
    </location>
</feature>
<evidence type="ECO:0000256" key="1">
    <source>
        <dbReference type="ARBA" id="ARBA00004370"/>
    </source>
</evidence>
<dbReference type="InterPro" id="IPR039910">
    <property type="entry name" value="D15-like"/>
</dbReference>
<accession>A0A369TMJ3</accession>
<keyword evidence="2" id="KW-1134">Transmembrane beta strand</keyword>
<protein>
    <submittedName>
        <fullName evidence="6">Outer membrane protein assembly factor</fullName>
    </submittedName>
</protein>
<evidence type="ECO:0000313" key="7">
    <source>
        <dbReference type="Proteomes" id="UP000253977"/>
    </source>
</evidence>
<evidence type="ECO:0000259" key="5">
    <source>
        <dbReference type="Pfam" id="PF01103"/>
    </source>
</evidence>
<reference evidence="6 7" key="1">
    <citation type="submission" date="2018-07" db="EMBL/GenBank/DDBJ databases">
        <title>Thalassococcus profundi sp. nov., a marine bacterium isolated from deep seawater of Okinawa Trough.</title>
        <authorList>
            <person name="Yu M."/>
        </authorList>
    </citation>
    <scope>NUCLEOTIDE SEQUENCE [LARGE SCALE GENOMIC DNA]</scope>
    <source>
        <strain evidence="6 7">WRAS1</strain>
    </source>
</reference>
<dbReference type="EMBL" id="QPMK01000006">
    <property type="protein sequence ID" value="RDD66420.1"/>
    <property type="molecule type" value="Genomic_DNA"/>
</dbReference>
<keyword evidence="3" id="KW-0472">Membrane</keyword>
<dbReference type="AlphaFoldDB" id="A0A369TMJ3"/>
<dbReference type="PANTHER" id="PTHR12815">
    <property type="entry name" value="SORTING AND ASSEMBLY MACHINERY SAMM50 PROTEIN FAMILY MEMBER"/>
    <property type="match status" value="1"/>
</dbReference>
<dbReference type="Gene3D" id="3.10.20.310">
    <property type="entry name" value="membrane protein fhac"/>
    <property type="match status" value="1"/>
</dbReference>
<evidence type="ECO:0000256" key="3">
    <source>
        <dbReference type="ARBA" id="ARBA00023136"/>
    </source>
</evidence>
<keyword evidence="7" id="KW-1185">Reference proteome</keyword>
<dbReference type="OrthoDB" id="9769707at2"/>
<dbReference type="GO" id="GO:0019867">
    <property type="term" value="C:outer membrane"/>
    <property type="evidence" value="ECO:0007669"/>
    <property type="project" value="InterPro"/>
</dbReference>
<sequence>MKIRIGVRARAALFTLASAGFALPVAAVENVVVQLATPDEELREILKNNSVVKAAQAEDRTAASDIYAAALAEYGRMTETLYSEGYYSGVVDVLVDGQQAADIPLLRVPDQITTVTLVIDQGPKFRFGRAEVQPLAQGTELPEDFKTGRRARAGLVRDAVDAAVLGWRDLGFAKTQTTDTQVTARHARRALDVDIRLNPGPRVRFGKLLVDSSTTNVRTSSIRRIAGLPRGEYFSPDAVQEAANRLRRTGTFASVTLTEGEVVGPDNVMDMTANVVDEKPRRIGFGAEISSLEGLKLSTFWLHRNFVGGAERFRVDAEVANIGTTAGGGMDYSLGARLEVPAIYGAETLGFAFARISREDEPTYLSDTFETGIGATRRFSENLEFEAAISYLYSDTEDDLGEREFSLLQFPLALTYDKRDNELNPTTGYYAKAQLTPYAGLSGSQSGARSYIDLRGYLNVGEDAANVFAGRFQMGSIYGSDLDETNPEFLFSSGGGGTVRGQPYKSLDVDLGNGNSTGGRSFVGMSAEYRRAITESLGIVAFADTGYIGAESTYDGSGEWHSGAGLGLRYNTGIGPIRFDVAGPVGGGDTGDGVQIYIGIGQAF</sequence>
<dbReference type="InterPro" id="IPR000184">
    <property type="entry name" value="Bac_surfAg_D15"/>
</dbReference>
<feature type="signal peptide" evidence="4">
    <location>
        <begin position="1"/>
        <end position="27"/>
    </location>
</feature>
<name>A0A369TMJ3_9RHOB</name>
<proteinExistence type="predicted"/>
<comment type="caution">
    <text evidence="6">The sequence shown here is derived from an EMBL/GenBank/DDBJ whole genome shotgun (WGS) entry which is preliminary data.</text>
</comment>
<dbReference type="RefSeq" id="WP_114510992.1">
    <property type="nucleotide sequence ID" value="NZ_QPMK01000006.1"/>
</dbReference>
<gene>
    <name evidence="6" type="ORF">DU478_10980</name>
</gene>
<evidence type="ECO:0000313" key="6">
    <source>
        <dbReference type="EMBL" id="RDD66420.1"/>
    </source>
</evidence>
<dbReference type="Pfam" id="PF01103">
    <property type="entry name" value="Omp85"/>
    <property type="match status" value="1"/>
</dbReference>
<dbReference type="Gene3D" id="2.40.160.50">
    <property type="entry name" value="membrane protein fhac: a member of the omp85/tpsb transporter family"/>
    <property type="match status" value="1"/>
</dbReference>
<dbReference type="PANTHER" id="PTHR12815:SF42">
    <property type="entry name" value="BACTERIAL SURFACE ANTIGEN (D15) DOMAIN-CONTAINING PROTEIN"/>
    <property type="match status" value="1"/>
</dbReference>
<keyword evidence="4" id="KW-0732">Signal</keyword>